<evidence type="ECO:0000313" key="2">
    <source>
        <dbReference type="EMBL" id="CAD8938840.1"/>
    </source>
</evidence>
<evidence type="ECO:0008006" key="3">
    <source>
        <dbReference type="Google" id="ProtNLM"/>
    </source>
</evidence>
<proteinExistence type="predicted"/>
<keyword evidence="1" id="KW-0812">Transmembrane</keyword>
<keyword evidence="1" id="KW-0472">Membrane</keyword>
<dbReference type="EMBL" id="HBFW01015524">
    <property type="protein sequence ID" value="CAD8938840.1"/>
    <property type="molecule type" value="Transcribed_RNA"/>
</dbReference>
<gene>
    <name evidence="2" type="ORF">CTEN0397_LOCUS9903</name>
</gene>
<accession>A0A7S1GMZ7</accession>
<protein>
    <recommendedName>
        <fullName evidence="3">Transmembrane protein</fullName>
    </recommendedName>
</protein>
<sequence length="172" mass="20140">MNSFREGRHRQQNTLPKFVQFLNTVHSLSIRGGREAVGEVSRLAMTPRFFPYFLAFVMTSSGVTGFVTMNYVQQKQWENRQVWIDEDYMKRHHPNISRNEAMTIAMVEDAKKSTWEQNLDTAFAAHEQFMFGPQNGKEPALLQRLKTRTEELVKTTHPPERRQKTMFETIVS</sequence>
<organism evidence="2">
    <name type="scientific">Cyclophora tenuis</name>
    <name type="common">Marine diatom</name>
    <dbReference type="NCBI Taxonomy" id="216820"/>
    <lineage>
        <taxon>Eukaryota</taxon>
        <taxon>Sar</taxon>
        <taxon>Stramenopiles</taxon>
        <taxon>Ochrophyta</taxon>
        <taxon>Bacillariophyta</taxon>
        <taxon>Fragilariophyceae</taxon>
        <taxon>Fragilariophycidae</taxon>
        <taxon>Cyclophorales</taxon>
        <taxon>Cyclophoraceae</taxon>
        <taxon>Cyclophora</taxon>
    </lineage>
</organism>
<evidence type="ECO:0000256" key="1">
    <source>
        <dbReference type="SAM" id="Phobius"/>
    </source>
</evidence>
<keyword evidence="1" id="KW-1133">Transmembrane helix</keyword>
<reference evidence="2" key="1">
    <citation type="submission" date="2021-01" db="EMBL/GenBank/DDBJ databases">
        <authorList>
            <person name="Corre E."/>
            <person name="Pelletier E."/>
            <person name="Niang G."/>
            <person name="Scheremetjew M."/>
            <person name="Finn R."/>
            <person name="Kale V."/>
            <person name="Holt S."/>
            <person name="Cochrane G."/>
            <person name="Meng A."/>
            <person name="Brown T."/>
            <person name="Cohen L."/>
        </authorList>
    </citation>
    <scope>NUCLEOTIDE SEQUENCE</scope>
    <source>
        <strain evidence="2">ECT3854</strain>
    </source>
</reference>
<feature type="transmembrane region" description="Helical" evidence="1">
    <location>
        <begin position="49"/>
        <end position="72"/>
    </location>
</feature>
<dbReference type="AlphaFoldDB" id="A0A7S1GMZ7"/>
<name>A0A7S1GMZ7_CYCTE</name>